<accession>A0ABQ9WZW7</accession>
<protein>
    <submittedName>
        <fullName evidence="2">Uncharacterized protein</fullName>
    </submittedName>
</protein>
<keyword evidence="3" id="KW-1185">Reference proteome</keyword>
<feature type="compositionally biased region" description="Acidic residues" evidence="1">
    <location>
        <begin position="30"/>
        <end position="40"/>
    </location>
</feature>
<sequence>MRDEEQQMNKKTDSLQQICEDESNRMFDEAEKEIEEIEDYEDRKRRELDSERLSEEEAETDKITELQKGQEDLFEHVIEETMNELGEREEDRPKEEGERQEQQLDEKRLKEKQLMKEKGGTNSDHSAQKEELIALLQKVRDIDAKVTELEENNQEVAILLQVLEEFVTSMLSDPFLTDKRDRERRRNERTEDTILAMEHGDKQGIEPDTLADSKSDEEYSLMDLDDETSTNVSAVDAQMDLDERNERKHDFRFIIPQKDKHKETGTPGDPFGGNYVGPDSEGLDDLKPCGEGSELDWENSSIIDANPLPLFTSPVNVTFTEEKMMWLREPFLLQDERKEMFTKKTRRVLNEEGTRLNDEQQTQLTLQLGTKAIHEKKEHIISARDEGVGNIKQTINTRVAKTDERLERYCKAGEERAYQAAIGD</sequence>
<comment type="caution">
    <text evidence="2">The sequence shown here is derived from an EMBL/GenBank/DDBJ whole genome shotgun (WGS) entry which is preliminary data.</text>
</comment>
<gene>
    <name evidence="2" type="ORF">BLNAU_20206</name>
</gene>
<reference evidence="2 3" key="1">
    <citation type="journal article" date="2022" name="bioRxiv">
        <title>Genomics of Preaxostyla Flagellates Illuminates Evolutionary Transitions and the Path Towards Mitochondrial Loss.</title>
        <authorList>
            <person name="Novak L.V.F."/>
            <person name="Treitli S.C."/>
            <person name="Pyrih J."/>
            <person name="Halakuc P."/>
            <person name="Pipaliya S.V."/>
            <person name="Vacek V."/>
            <person name="Brzon O."/>
            <person name="Soukal P."/>
            <person name="Eme L."/>
            <person name="Dacks J.B."/>
            <person name="Karnkowska A."/>
            <person name="Elias M."/>
            <person name="Hampl V."/>
        </authorList>
    </citation>
    <scope>NUCLEOTIDE SEQUENCE [LARGE SCALE GENOMIC DNA]</scope>
    <source>
        <strain evidence="2">NAU3</strain>
        <tissue evidence="2">Gut</tissue>
    </source>
</reference>
<organism evidence="2 3">
    <name type="scientific">Blattamonas nauphoetae</name>
    <dbReference type="NCBI Taxonomy" id="2049346"/>
    <lineage>
        <taxon>Eukaryota</taxon>
        <taxon>Metamonada</taxon>
        <taxon>Preaxostyla</taxon>
        <taxon>Oxymonadida</taxon>
        <taxon>Blattamonas</taxon>
    </lineage>
</organism>
<evidence type="ECO:0000313" key="3">
    <source>
        <dbReference type="Proteomes" id="UP001281761"/>
    </source>
</evidence>
<evidence type="ECO:0000256" key="1">
    <source>
        <dbReference type="SAM" id="MobiDB-lite"/>
    </source>
</evidence>
<dbReference type="Proteomes" id="UP001281761">
    <property type="component" value="Unassembled WGS sequence"/>
</dbReference>
<proteinExistence type="predicted"/>
<feature type="compositionally biased region" description="Basic and acidic residues" evidence="1">
    <location>
        <begin position="41"/>
        <end position="119"/>
    </location>
</feature>
<name>A0ABQ9WZW7_9EUKA</name>
<feature type="region of interest" description="Disordered" evidence="1">
    <location>
        <begin position="1"/>
        <end position="128"/>
    </location>
</feature>
<evidence type="ECO:0000313" key="2">
    <source>
        <dbReference type="EMBL" id="KAK2944863.1"/>
    </source>
</evidence>
<feature type="compositionally biased region" description="Basic and acidic residues" evidence="1">
    <location>
        <begin position="1"/>
        <end position="13"/>
    </location>
</feature>
<dbReference type="EMBL" id="JARBJD010000281">
    <property type="protein sequence ID" value="KAK2944863.1"/>
    <property type="molecule type" value="Genomic_DNA"/>
</dbReference>